<dbReference type="PANTHER" id="PTHR48418:SF1">
    <property type="entry name" value="TRNA WYBUTOSINE-SYNTHESIZING PROTEIN 3"/>
    <property type="match status" value="1"/>
</dbReference>
<feature type="region of interest" description="Disordered" evidence="9">
    <location>
        <begin position="295"/>
        <end position="359"/>
    </location>
</feature>
<name>F0XGD7_GROCL</name>
<evidence type="ECO:0000259" key="10">
    <source>
        <dbReference type="Pfam" id="PF02676"/>
    </source>
</evidence>
<evidence type="ECO:0000256" key="6">
    <source>
        <dbReference type="ARBA" id="ARBA00022694"/>
    </source>
</evidence>
<evidence type="ECO:0000313" key="12">
    <source>
        <dbReference type="Proteomes" id="UP000007796"/>
    </source>
</evidence>
<accession>F0XGD7</accession>
<dbReference type="Proteomes" id="UP000007796">
    <property type="component" value="Unassembled WGS sequence"/>
</dbReference>
<comment type="catalytic activity">
    <reaction evidence="8">
        <text>4-demethyl-7-[(3S)-3-amino-3-carboxypropyl]wyosine(37) in tRNA(Phe) + S-adenosyl-L-methionine = 7-[(3S)-3-amino-3-carboxypropyl]wyosine(37) in tRNA(Phe) + S-adenosyl-L-homocysteine + H(+)</text>
        <dbReference type="Rhea" id="RHEA:36635"/>
        <dbReference type="Rhea" id="RHEA-COMP:10378"/>
        <dbReference type="Rhea" id="RHEA-COMP:10379"/>
        <dbReference type="ChEBI" id="CHEBI:15378"/>
        <dbReference type="ChEBI" id="CHEBI:57856"/>
        <dbReference type="ChEBI" id="CHEBI:59789"/>
        <dbReference type="ChEBI" id="CHEBI:73543"/>
        <dbReference type="ChEBI" id="CHEBI:73550"/>
        <dbReference type="EC" id="2.1.1.282"/>
    </reaction>
</comment>
<dbReference type="AlphaFoldDB" id="F0XGD7"/>
<evidence type="ECO:0000313" key="11">
    <source>
        <dbReference type="EMBL" id="EFX03126.1"/>
    </source>
</evidence>
<gene>
    <name evidence="11" type="ORF">CMQ_3055</name>
</gene>
<dbReference type="HOGENOM" id="CLU_047426_0_1_1"/>
<organism evidence="12">
    <name type="scientific">Grosmannia clavigera (strain kw1407 / UAMH 11150)</name>
    <name type="common">Blue stain fungus</name>
    <name type="synonym">Graphiocladiella clavigera</name>
    <dbReference type="NCBI Taxonomy" id="655863"/>
    <lineage>
        <taxon>Eukaryota</taxon>
        <taxon>Fungi</taxon>
        <taxon>Dikarya</taxon>
        <taxon>Ascomycota</taxon>
        <taxon>Pezizomycotina</taxon>
        <taxon>Sordariomycetes</taxon>
        <taxon>Sordariomycetidae</taxon>
        <taxon>Ophiostomatales</taxon>
        <taxon>Ophiostomataceae</taxon>
        <taxon>Leptographium</taxon>
    </lineage>
</organism>
<feature type="domain" description="tRNA wybutosine-synthesizing protein" evidence="10">
    <location>
        <begin position="13"/>
        <end position="289"/>
    </location>
</feature>
<dbReference type="EC" id="2.1.1.282" evidence="2"/>
<dbReference type="eggNOG" id="KOG1228">
    <property type="taxonomic scope" value="Eukaryota"/>
</dbReference>
<dbReference type="SUPFAM" id="SSF111278">
    <property type="entry name" value="SSo0622-like"/>
    <property type="match status" value="1"/>
</dbReference>
<dbReference type="Pfam" id="PF02676">
    <property type="entry name" value="TYW3"/>
    <property type="match status" value="1"/>
</dbReference>
<protein>
    <recommendedName>
        <fullName evidence="2">tRNA(Phe) 7-[(3-amino-3-carboxypropyl)-4-demethylwyosine(37)-N(4)]-methyltransferase</fullName>
        <ecNumber evidence="2">2.1.1.282</ecNumber>
    </recommendedName>
    <alternativeName>
        <fullName evidence="7">tRNA(Phe) 7-((3-amino-3-carboxypropyl)-4-demethylwyosine(37)-N(4))-methyltransferase</fullName>
    </alternativeName>
</protein>
<evidence type="ECO:0000256" key="5">
    <source>
        <dbReference type="ARBA" id="ARBA00022691"/>
    </source>
</evidence>
<dbReference type="GO" id="GO:0032259">
    <property type="term" value="P:methylation"/>
    <property type="evidence" value="ECO:0007669"/>
    <property type="project" value="UniProtKB-KW"/>
</dbReference>
<dbReference type="PANTHER" id="PTHR48418">
    <property type="entry name" value="TRNA WYBUTOSINE-SYNTHESIZING PROTEIN 3"/>
    <property type="match status" value="1"/>
</dbReference>
<keyword evidence="3" id="KW-0489">Methyltransferase</keyword>
<dbReference type="GO" id="GO:0008033">
    <property type="term" value="P:tRNA processing"/>
    <property type="evidence" value="ECO:0007669"/>
    <property type="project" value="UniProtKB-KW"/>
</dbReference>
<evidence type="ECO:0000256" key="8">
    <source>
        <dbReference type="ARBA" id="ARBA00049202"/>
    </source>
</evidence>
<dbReference type="InterPro" id="IPR003827">
    <property type="entry name" value="tRNA_yW-synthesising"/>
</dbReference>
<evidence type="ECO:0000256" key="4">
    <source>
        <dbReference type="ARBA" id="ARBA00022679"/>
    </source>
</evidence>
<reference evidence="11 12" key="1">
    <citation type="journal article" date="2011" name="Proc. Natl. Acad. Sci. U.S.A.">
        <title>Genome and transcriptome analyses of the mountain pine beetle-fungal symbiont Grosmannia clavigera, a lodgepole pine pathogen.</title>
        <authorList>
            <person name="DiGuistini S."/>
            <person name="Wang Y."/>
            <person name="Liao N.Y."/>
            <person name="Taylor G."/>
            <person name="Tanguay P."/>
            <person name="Feau N."/>
            <person name="Henrissat B."/>
            <person name="Chan S.K."/>
            <person name="Hesse-Orce U."/>
            <person name="Alamouti S.M."/>
            <person name="Tsui C.K.M."/>
            <person name="Docking R.T."/>
            <person name="Levasseur A."/>
            <person name="Haridas S."/>
            <person name="Robertson G."/>
            <person name="Birol I."/>
            <person name="Holt R.A."/>
            <person name="Marra M.A."/>
            <person name="Hamelin R.C."/>
            <person name="Hirst M."/>
            <person name="Jones S.J.M."/>
            <person name="Bohlmann J."/>
            <person name="Breuil C."/>
        </authorList>
    </citation>
    <scope>NUCLEOTIDE SEQUENCE [LARGE SCALE GENOMIC DNA]</scope>
    <source>
        <strain evidence="12">kw1407 / UAMH 11150</strain>
    </source>
</reference>
<dbReference type="InterPro" id="IPR036602">
    <property type="entry name" value="tRNA_yW-synthesising-like_sf"/>
</dbReference>
<keyword evidence="12" id="KW-1185">Reference proteome</keyword>
<dbReference type="STRING" id="655863.F0XGD7"/>
<dbReference type="FunCoup" id="F0XGD7">
    <property type="interactions" value="47"/>
</dbReference>
<comment type="similarity">
    <text evidence="1">Belongs to the TYW3 family.</text>
</comment>
<evidence type="ECO:0000256" key="3">
    <source>
        <dbReference type="ARBA" id="ARBA00022603"/>
    </source>
</evidence>
<keyword evidence="5" id="KW-0949">S-adenosyl-L-methionine</keyword>
<evidence type="ECO:0000256" key="2">
    <source>
        <dbReference type="ARBA" id="ARBA00012750"/>
    </source>
</evidence>
<dbReference type="EMBL" id="GL629769">
    <property type="protein sequence ID" value="EFX03126.1"/>
    <property type="molecule type" value="Genomic_DNA"/>
</dbReference>
<evidence type="ECO:0000256" key="1">
    <source>
        <dbReference type="ARBA" id="ARBA00008569"/>
    </source>
</evidence>
<feature type="region of interest" description="Disordered" evidence="9">
    <location>
        <begin position="84"/>
        <end position="104"/>
    </location>
</feature>
<proteinExistence type="inferred from homology"/>
<dbReference type="GeneID" id="25976113"/>
<sequence length="359" mass="37847">MMLPPCPPRFAAKKAAILAQLAQPEGEYADASPKGTVDEGVRPLLEAINRLDGFVTSSSCAGRVAVFIEGRRGGVEMDARDGSATLPVPLASPPTTVPASTGGKGGGGTWLFVSHNPLLRDEGRNGSNHGTQGSYADTDWATVFGLEVGEDINSDLSIEDEGEQRLVHLKFEPMILHVLTASLAHAQLLLRCALAAGFRESGAVSVAPNSGDLGTVTLDHEATMPVVAVRSMGLGLASVVGVGIEGSGPASARGQCIVSRGYLARLARVTDQRFVTNRERTERFRVAVAAAIEKEQNPQASSRGSGGNKPSWEDAATRKARLRAEGLQRQAALQRQIVEKATDTQREGADANEALHLIE</sequence>
<dbReference type="InParanoid" id="F0XGD7"/>
<dbReference type="OrthoDB" id="263283at2759"/>
<dbReference type="Gene3D" id="3.30.1960.10">
    <property type="entry name" value="tRNA wybutosine-synthesizing-like"/>
    <property type="match status" value="1"/>
</dbReference>
<feature type="compositionally biased region" description="Basic and acidic residues" evidence="9">
    <location>
        <begin position="337"/>
        <end position="349"/>
    </location>
</feature>
<evidence type="ECO:0000256" key="7">
    <source>
        <dbReference type="ARBA" id="ARBA00030554"/>
    </source>
</evidence>
<dbReference type="GO" id="GO:0008168">
    <property type="term" value="F:methyltransferase activity"/>
    <property type="evidence" value="ECO:0007669"/>
    <property type="project" value="UniProtKB-KW"/>
</dbReference>
<keyword evidence="6" id="KW-0819">tRNA processing</keyword>
<feature type="compositionally biased region" description="Basic and acidic residues" evidence="9">
    <location>
        <begin position="311"/>
        <end position="326"/>
    </location>
</feature>
<dbReference type="RefSeq" id="XP_014172608.1">
    <property type="nucleotide sequence ID" value="XM_014317133.1"/>
</dbReference>
<evidence type="ECO:0000256" key="9">
    <source>
        <dbReference type="SAM" id="MobiDB-lite"/>
    </source>
</evidence>
<keyword evidence="4" id="KW-0808">Transferase</keyword>